<name>A0A8T3A3E7_DENNO</name>
<dbReference type="SMR" id="A0A8T3A3E7"/>
<proteinExistence type="predicted"/>
<gene>
    <name evidence="3" type="ORF">KFK09_028397</name>
</gene>
<sequence>MHPMMILLILAASSLINEAASQDSTEKCTCSPCGSPCTNPSPPPPQPEDYPPPPPPTPEYYPPPPSPPPPVLPPTPTQPYCPPPPLPPSPPSPTTPSNPCCSPTSGTTPYFGFVPPGQLYPQDPNFVPSAAYQRLQGMFENFLLFSFIGFWL</sequence>
<evidence type="ECO:0000313" key="4">
    <source>
        <dbReference type="Proteomes" id="UP000829196"/>
    </source>
</evidence>
<dbReference type="Proteomes" id="UP000829196">
    <property type="component" value="Unassembled WGS sequence"/>
</dbReference>
<evidence type="ECO:0000256" key="2">
    <source>
        <dbReference type="SAM" id="SignalP"/>
    </source>
</evidence>
<dbReference type="OrthoDB" id="10535192at2759"/>
<keyword evidence="2" id="KW-0732">Signal</keyword>
<feature type="signal peptide" evidence="2">
    <location>
        <begin position="1"/>
        <end position="21"/>
    </location>
</feature>
<dbReference type="EMBL" id="JAGYWB010000019">
    <property type="protein sequence ID" value="KAI0488560.1"/>
    <property type="molecule type" value="Genomic_DNA"/>
</dbReference>
<feature type="region of interest" description="Disordered" evidence="1">
    <location>
        <begin position="19"/>
        <end position="101"/>
    </location>
</feature>
<dbReference type="AlphaFoldDB" id="A0A8T3A3E7"/>
<comment type="caution">
    <text evidence="3">The sequence shown here is derived from an EMBL/GenBank/DDBJ whole genome shotgun (WGS) entry which is preliminary data.</text>
</comment>
<feature type="chain" id="PRO_5035903528" evidence="2">
    <location>
        <begin position="22"/>
        <end position="152"/>
    </location>
</feature>
<organism evidence="3 4">
    <name type="scientific">Dendrobium nobile</name>
    <name type="common">Orchid</name>
    <dbReference type="NCBI Taxonomy" id="94219"/>
    <lineage>
        <taxon>Eukaryota</taxon>
        <taxon>Viridiplantae</taxon>
        <taxon>Streptophyta</taxon>
        <taxon>Embryophyta</taxon>
        <taxon>Tracheophyta</taxon>
        <taxon>Spermatophyta</taxon>
        <taxon>Magnoliopsida</taxon>
        <taxon>Liliopsida</taxon>
        <taxon>Asparagales</taxon>
        <taxon>Orchidaceae</taxon>
        <taxon>Epidendroideae</taxon>
        <taxon>Malaxideae</taxon>
        <taxon>Dendrobiinae</taxon>
        <taxon>Dendrobium</taxon>
    </lineage>
</organism>
<keyword evidence="4" id="KW-1185">Reference proteome</keyword>
<reference evidence="3" key="1">
    <citation type="journal article" date="2022" name="Front. Genet.">
        <title>Chromosome-Scale Assembly of the Dendrobium nobile Genome Provides Insights Into the Molecular Mechanism of the Biosynthesis of the Medicinal Active Ingredient of Dendrobium.</title>
        <authorList>
            <person name="Xu Q."/>
            <person name="Niu S.-C."/>
            <person name="Li K.-L."/>
            <person name="Zheng P.-J."/>
            <person name="Zhang X.-J."/>
            <person name="Jia Y."/>
            <person name="Liu Y."/>
            <person name="Niu Y.-X."/>
            <person name="Yu L.-H."/>
            <person name="Chen D.-F."/>
            <person name="Zhang G.-Q."/>
        </authorList>
    </citation>
    <scope>NUCLEOTIDE SEQUENCE</scope>
    <source>
        <tissue evidence="3">Leaf</tissue>
    </source>
</reference>
<feature type="compositionally biased region" description="Low complexity" evidence="1">
    <location>
        <begin position="28"/>
        <end position="38"/>
    </location>
</feature>
<accession>A0A8T3A3E7</accession>
<evidence type="ECO:0000256" key="1">
    <source>
        <dbReference type="SAM" id="MobiDB-lite"/>
    </source>
</evidence>
<protein>
    <submittedName>
        <fullName evidence="3">Uncharacterized protein</fullName>
    </submittedName>
</protein>
<dbReference type="PRINTS" id="PR01217">
    <property type="entry name" value="PRICHEXTENSN"/>
</dbReference>
<evidence type="ECO:0000313" key="3">
    <source>
        <dbReference type="EMBL" id="KAI0488560.1"/>
    </source>
</evidence>
<feature type="compositionally biased region" description="Pro residues" evidence="1">
    <location>
        <begin position="39"/>
        <end position="96"/>
    </location>
</feature>